<evidence type="ECO:0000313" key="5">
    <source>
        <dbReference type="Proteomes" id="UP000030651"/>
    </source>
</evidence>
<gene>
    <name evidence="4" type="ORF">PFICI_04746</name>
</gene>
<name>W3X9Y6_PESFW</name>
<evidence type="ECO:0000313" key="4">
    <source>
        <dbReference type="EMBL" id="ETS82870.1"/>
    </source>
</evidence>
<feature type="region of interest" description="Disordered" evidence="1">
    <location>
        <begin position="75"/>
        <end position="96"/>
    </location>
</feature>
<dbReference type="OrthoDB" id="541052at2759"/>
<reference evidence="5" key="1">
    <citation type="journal article" date="2015" name="BMC Genomics">
        <title>Genomic and transcriptomic analysis of the endophytic fungus Pestalotiopsis fici reveals its lifestyle and high potential for synthesis of natural products.</title>
        <authorList>
            <person name="Wang X."/>
            <person name="Zhang X."/>
            <person name="Liu L."/>
            <person name="Xiang M."/>
            <person name="Wang W."/>
            <person name="Sun X."/>
            <person name="Che Y."/>
            <person name="Guo L."/>
            <person name="Liu G."/>
            <person name="Guo L."/>
            <person name="Wang C."/>
            <person name="Yin W.B."/>
            <person name="Stadler M."/>
            <person name="Zhang X."/>
            <person name="Liu X."/>
        </authorList>
    </citation>
    <scope>NUCLEOTIDE SEQUENCE [LARGE SCALE GENOMIC DNA]</scope>
    <source>
        <strain evidence="5">W106-1 / CGMCC3.15140</strain>
    </source>
</reference>
<dbReference type="Pfam" id="PF05686">
    <property type="entry name" value="Glyco_transf_90"/>
    <property type="match status" value="1"/>
</dbReference>
<feature type="transmembrane region" description="Helical" evidence="2">
    <location>
        <begin position="30"/>
        <end position="51"/>
    </location>
</feature>
<dbReference type="RefSeq" id="XP_007831518.1">
    <property type="nucleotide sequence ID" value="XM_007833327.1"/>
</dbReference>
<protein>
    <recommendedName>
        <fullName evidence="3">Glycosyl transferase CAP10 domain-containing protein</fullName>
    </recommendedName>
</protein>
<dbReference type="PANTHER" id="PTHR12203">
    <property type="entry name" value="KDEL LYS-ASP-GLU-LEU CONTAINING - RELATED"/>
    <property type="match status" value="1"/>
</dbReference>
<dbReference type="InParanoid" id="W3X9Y6"/>
<keyword evidence="2" id="KW-1133">Transmembrane helix</keyword>
<dbReference type="OMA" id="DHYNSTH"/>
<dbReference type="eggNOG" id="KOG2458">
    <property type="taxonomic scope" value="Eukaryota"/>
</dbReference>
<organism evidence="4 5">
    <name type="scientific">Pestalotiopsis fici (strain W106-1 / CGMCC3.15140)</name>
    <dbReference type="NCBI Taxonomy" id="1229662"/>
    <lineage>
        <taxon>Eukaryota</taxon>
        <taxon>Fungi</taxon>
        <taxon>Dikarya</taxon>
        <taxon>Ascomycota</taxon>
        <taxon>Pezizomycotina</taxon>
        <taxon>Sordariomycetes</taxon>
        <taxon>Xylariomycetidae</taxon>
        <taxon>Amphisphaeriales</taxon>
        <taxon>Sporocadaceae</taxon>
        <taxon>Pestalotiopsis</taxon>
    </lineage>
</organism>
<dbReference type="GeneID" id="19269759"/>
<proteinExistence type="predicted"/>
<dbReference type="Proteomes" id="UP000030651">
    <property type="component" value="Unassembled WGS sequence"/>
</dbReference>
<dbReference type="EMBL" id="KI912111">
    <property type="protein sequence ID" value="ETS82870.1"/>
    <property type="molecule type" value="Genomic_DNA"/>
</dbReference>
<dbReference type="AlphaFoldDB" id="W3X9Y6"/>
<sequence length="654" mass="74219">MLVSTPQRQRPDIGWFYRVQDRLPSLRWQLLLRCLVAAVLLSTALSGILLFSNPDGFSTRYAQFHDYLAGGDEATAAVSPGGTPEPESDPAAPSNKHPIEELMADARMRQETLLAARSWDLPTAAARYRKRHGRHPPPGFDAWLQYALDHDAVVVESFFDRIYDDLAPYWALDPLVIAQRAASWHHVVRVRGGQAYPVGYTKGRVPWLKIWTALVNESAPFLPDVDMPINYMDESRLLVPWEQIDQFVQMEQATRALIPKDKAIRNFSGLETVQDDAEPYDPAWRNASYASYWDLYRATCPPGSPSRDIAAMANFEQPPTFPKNWKPEFSYRGYVRNFTASMDACLQPHLRELHSSFVQPLSMSTSTELIPLFGGSKLPGNNEILIPGAMYLTDNVLYSGGEELGPPWNQKKDGIIWRGVASGGKNTKDNWSHFHRHRLVQMLNGTTVASMEKSKTRARTFELPPLSQYNIPRQRTGRLGAWLKKFSNAGFTDLLCSPKGSDCAYVQPYYDEVDKIPMVEQYAYKFLADVDGNSFSARWRGFLRSTSLPLKATVYAEWHDARLVAWRHFVPLDNTLQDLYGVLDYFADRDAAGDEAAREIAEAGAEWAARVLRREDMLLYVWRLLLEFARVCDQKRELLGYVEDLDDVHGNGNL</sequence>
<accession>W3X9Y6</accession>
<dbReference type="HOGENOM" id="CLU_005027_4_2_1"/>
<dbReference type="KEGG" id="pfy:PFICI_04746"/>
<evidence type="ECO:0000256" key="2">
    <source>
        <dbReference type="SAM" id="Phobius"/>
    </source>
</evidence>
<dbReference type="InterPro" id="IPR051091">
    <property type="entry name" value="O-Glucosyltr/Glycosyltrsf_90"/>
</dbReference>
<evidence type="ECO:0000259" key="3">
    <source>
        <dbReference type="SMART" id="SM00672"/>
    </source>
</evidence>
<keyword evidence="2" id="KW-0812">Transmembrane</keyword>
<dbReference type="PANTHER" id="PTHR12203:SF22">
    <property type="entry name" value="CAPSULE ASSOCIATED PROTEIN"/>
    <property type="match status" value="1"/>
</dbReference>
<evidence type="ECO:0000256" key="1">
    <source>
        <dbReference type="SAM" id="MobiDB-lite"/>
    </source>
</evidence>
<dbReference type="SMART" id="SM00672">
    <property type="entry name" value="CAP10"/>
    <property type="match status" value="1"/>
</dbReference>
<keyword evidence="5" id="KW-1185">Reference proteome</keyword>
<keyword evidence="2" id="KW-0472">Membrane</keyword>
<dbReference type="InterPro" id="IPR006598">
    <property type="entry name" value="CAP10"/>
</dbReference>
<feature type="domain" description="Glycosyl transferase CAP10" evidence="3">
    <location>
        <begin position="357"/>
        <end position="635"/>
    </location>
</feature>